<evidence type="ECO:0000256" key="2">
    <source>
        <dbReference type="ARBA" id="ARBA00022722"/>
    </source>
</evidence>
<dbReference type="Proteomes" id="UP000076532">
    <property type="component" value="Unassembled WGS sequence"/>
</dbReference>
<dbReference type="GO" id="GO:0005730">
    <property type="term" value="C:nucleolus"/>
    <property type="evidence" value="ECO:0007669"/>
    <property type="project" value="UniProtKB-SubCell"/>
</dbReference>
<dbReference type="GO" id="GO:0004521">
    <property type="term" value="F:RNA endonuclease activity"/>
    <property type="evidence" value="ECO:0007669"/>
    <property type="project" value="UniProtKB-UniRule"/>
</dbReference>
<evidence type="ECO:0000259" key="11">
    <source>
        <dbReference type="Pfam" id="PF17146"/>
    </source>
</evidence>
<evidence type="ECO:0000256" key="5">
    <source>
        <dbReference type="ARBA" id="ARBA00022833"/>
    </source>
</evidence>
<keyword evidence="5 7" id="KW-0862">Zinc</keyword>
<proteinExistence type="inferred from homology"/>
<keyword evidence="4" id="KW-0378">Hydrolase</keyword>
<protein>
    <recommendedName>
        <fullName evidence="7">20S-pre-rRNA D-site endonuclease NOB1</fullName>
    </recommendedName>
</protein>
<keyword evidence="2" id="KW-0540">Nuclease</keyword>
<accession>A0A166IV96</accession>
<evidence type="ECO:0000259" key="10">
    <source>
        <dbReference type="Pfam" id="PF08772"/>
    </source>
</evidence>
<name>A0A166IV96_9AGAM</name>
<evidence type="ECO:0000256" key="7">
    <source>
        <dbReference type="PIRNR" id="PIRNR037125"/>
    </source>
</evidence>
<evidence type="ECO:0000313" key="13">
    <source>
        <dbReference type="Proteomes" id="UP000076532"/>
    </source>
</evidence>
<evidence type="ECO:0000256" key="3">
    <source>
        <dbReference type="ARBA" id="ARBA00022723"/>
    </source>
</evidence>
<dbReference type="InterPro" id="IPR017117">
    <property type="entry name" value="Nob1_euk"/>
</dbReference>
<feature type="compositionally biased region" description="Acidic residues" evidence="9">
    <location>
        <begin position="213"/>
        <end position="232"/>
    </location>
</feature>
<dbReference type="FunFam" id="3.40.50.1010:FF:000020">
    <property type="entry name" value="20S-pre-rRNA D-site endonuclease NOB1"/>
    <property type="match status" value="1"/>
</dbReference>
<keyword evidence="6 7" id="KW-0539">Nucleus</keyword>
<dbReference type="Pfam" id="PF17146">
    <property type="entry name" value="PIN_6"/>
    <property type="match status" value="1"/>
</dbReference>
<dbReference type="GO" id="GO:0016787">
    <property type="term" value="F:hydrolase activity"/>
    <property type="evidence" value="ECO:0007669"/>
    <property type="project" value="UniProtKB-KW"/>
</dbReference>
<feature type="domain" description="Nin one binding (NOB1) Zn-ribbon-like" evidence="10">
    <location>
        <begin position="295"/>
        <end position="372"/>
    </location>
</feature>
<evidence type="ECO:0000256" key="9">
    <source>
        <dbReference type="SAM" id="MobiDB-lite"/>
    </source>
</evidence>
<feature type="region of interest" description="Disordered" evidence="9">
    <location>
        <begin position="437"/>
        <end position="476"/>
    </location>
</feature>
<feature type="compositionally biased region" description="Basic and acidic residues" evidence="9">
    <location>
        <begin position="111"/>
        <end position="142"/>
    </location>
</feature>
<dbReference type="AlphaFoldDB" id="A0A166IV96"/>
<dbReference type="InterPro" id="IPR014881">
    <property type="entry name" value="NOB1_Zn-bd"/>
</dbReference>
<dbReference type="Pfam" id="PF08772">
    <property type="entry name" value="Zn_ribbon_NOB1"/>
    <property type="match status" value="1"/>
</dbReference>
<feature type="region of interest" description="Disordered" evidence="9">
    <location>
        <begin position="111"/>
        <end position="239"/>
    </location>
</feature>
<dbReference type="GO" id="GO:0046872">
    <property type="term" value="F:metal ion binding"/>
    <property type="evidence" value="ECO:0007669"/>
    <property type="project" value="UniProtKB-UniRule"/>
</dbReference>
<dbReference type="OrthoDB" id="446759at2759"/>
<dbReference type="STRING" id="436010.A0A166IV96"/>
<dbReference type="Gene3D" id="6.20.210.10">
    <property type="entry name" value="Nin one binding (NOB1), Zn-ribbon-like"/>
    <property type="match status" value="1"/>
</dbReference>
<dbReference type="PIRSF" id="PIRSF037125">
    <property type="entry name" value="D-site_20S_pre-rRNA_nuclease"/>
    <property type="match status" value="1"/>
</dbReference>
<feature type="binding site" evidence="8">
    <location>
        <position position="308"/>
    </location>
    <ligand>
        <name>Zn(2+)</name>
        <dbReference type="ChEBI" id="CHEBI:29105"/>
    </ligand>
</feature>
<sequence>MALTDPPRCRNLVLDAGPLLSLSPLRNLAATYLTVPQVLDELKDKRAREHFEKLGLSAGVKIEVRSPSAVALTYVIQFAKKTGDYAVLSHADLSVLALTYDLHLQAQADAEKKLKESPEVRGEEPIPAHPEETDVDVQKITEDVQNATLSDSDATPADPTDQGSAIATAEDGPVADDATAAEEPHPEPLDVEAHQEPSHPPQPSPTPPTEPEPAADDAPLYDDPSDSEDGDGEWITPSNVALHKSRALDMLPSADASRRTKDEEVFVGCMTADFAMQNVLLQMGLSLVGVEGKRIQKVKTWVLRCHACFKICKDNSKKFCPSCGNPTLLRVSVTIAAPGAAANVPVMQVHLKKNFQYKTRGTKYSIPAPKAGSAKHGPGEGLILREDQLQYMRARKLADGKKEREEAKLVKGVMAKGLDAGGGRAMAGSWMDPDWMPEIMSENGKGRSARPGLDGDMPAIGYGRKNPNAAKRRTGK</sequence>
<evidence type="ECO:0000256" key="8">
    <source>
        <dbReference type="PIRSR" id="PIRSR037125-1"/>
    </source>
</evidence>
<comment type="function">
    <text evidence="7">Required for the synthesis of 40S ribosome subunits. Has a role in processing 20S pre-rRNA into the mature 18S rRNA, where it is required for cleavage at the 3' end of the mature 18S rRNA (D-site). Accompanies the 20S pre-rRNA from the nucleus to the cytoplasm.</text>
</comment>
<dbReference type="EMBL" id="KV417557">
    <property type="protein sequence ID" value="KZP20207.1"/>
    <property type="molecule type" value="Genomic_DNA"/>
</dbReference>
<comment type="similarity">
    <text evidence="1 7">Belongs to the NOB1 family.</text>
</comment>
<dbReference type="PANTHER" id="PTHR12814:SF2">
    <property type="entry name" value="RNA-BINDING PROTEIN NOB1"/>
    <property type="match status" value="1"/>
</dbReference>
<feature type="compositionally biased region" description="Basic and acidic residues" evidence="9">
    <location>
        <begin position="182"/>
        <end position="197"/>
    </location>
</feature>
<evidence type="ECO:0000256" key="1">
    <source>
        <dbReference type="ARBA" id="ARBA00005858"/>
    </source>
</evidence>
<feature type="binding site" evidence="8">
    <location>
        <position position="323"/>
    </location>
    <ligand>
        <name>Zn(2+)</name>
        <dbReference type="ChEBI" id="CHEBI:29105"/>
    </ligand>
</feature>
<feature type="compositionally biased region" description="Polar residues" evidence="9">
    <location>
        <begin position="143"/>
        <end position="153"/>
    </location>
</feature>
<feature type="compositionally biased region" description="Pro residues" evidence="9">
    <location>
        <begin position="198"/>
        <end position="211"/>
    </location>
</feature>
<evidence type="ECO:0000313" key="12">
    <source>
        <dbReference type="EMBL" id="KZP20207.1"/>
    </source>
</evidence>
<dbReference type="InterPro" id="IPR036283">
    <property type="entry name" value="NOB1_Zf-like_sf"/>
</dbReference>
<feature type="domain" description="Ribonuclease PIN" evidence="11">
    <location>
        <begin position="12"/>
        <end position="102"/>
    </location>
</feature>
<dbReference type="GO" id="GO:0030688">
    <property type="term" value="C:preribosome, small subunit precursor"/>
    <property type="evidence" value="ECO:0007669"/>
    <property type="project" value="TreeGrafter"/>
</dbReference>
<organism evidence="12 13">
    <name type="scientific">Athelia psychrophila</name>
    <dbReference type="NCBI Taxonomy" id="1759441"/>
    <lineage>
        <taxon>Eukaryota</taxon>
        <taxon>Fungi</taxon>
        <taxon>Dikarya</taxon>
        <taxon>Basidiomycota</taxon>
        <taxon>Agaricomycotina</taxon>
        <taxon>Agaricomycetes</taxon>
        <taxon>Agaricomycetidae</taxon>
        <taxon>Atheliales</taxon>
        <taxon>Atheliaceae</taxon>
        <taxon>Athelia</taxon>
    </lineage>
</organism>
<evidence type="ECO:0000256" key="4">
    <source>
        <dbReference type="ARBA" id="ARBA00022801"/>
    </source>
</evidence>
<dbReference type="PANTHER" id="PTHR12814">
    <property type="entry name" value="RNA-BINDING PROTEIN NOB1"/>
    <property type="match status" value="1"/>
</dbReference>
<gene>
    <name evidence="12" type="ORF">FIBSPDRAFT_742784</name>
</gene>
<dbReference type="GO" id="GO:0005737">
    <property type="term" value="C:cytoplasm"/>
    <property type="evidence" value="ECO:0007669"/>
    <property type="project" value="UniProtKB-ARBA"/>
</dbReference>
<dbReference type="GO" id="GO:0030490">
    <property type="term" value="P:maturation of SSU-rRNA"/>
    <property type="evidence" value="ECO:0007669"/>
    <property type="project" value="TreeGrafter"/>
</dbReference>
<dbReference type="CDD" id="cd09876">
    <property type="entry name" value="PIN_Nob1-like"/>
    <property type="match status" value="1"/>
</dbReference>
<dbReference type="InterPro" id="IPR039907">
    <property type="entry name" value="NOB1"/>
</dbReference>
<feature type="binding site" evidence="8">
    <location>
        <position position="305"/>
    </location>
    <ligand>
        <name>Zn(2+)</name>
        <dbReference type="ChEBI" id="CHEBI:29105"/>
    </ligand>
</feature>
<reference evidence="12 13" key="1">
    <citation type="journal article" date="2016" name="Mol. Biol. Evol.">
        <title>Comparative Genomics of Early-Diverging Mushroom-Forming Fungi Provides Insights into the Origins of Lignocellulose Decay Capabilities.</title>
        <authorList>
            <person name="Nagy L.G."/>
            <person name="Riley R."/>
            <person name="Tritt A."/>
            <person name="Adam C."/>
            <person name="Daum C."/>
            <person name="Floudas D."/>
            <person name="Sun H."/>
            <person name="Yadav J.S."/>
            <person name="Pangilinan J."/>
            <person name="Larsson K.H."/>
            <person name="Matsuura K."/>
            <person name="Barry K."/>
            <person name="Labutti K."/>
            <person name="Kuo R."/>
            <person name="Ohm R.A."/>
            <person name="Bhattacharya S.S."/>
            <person name="Shirouzu T."/>
            <person name="Yoshinaga Y."/>
            <person name="Martin F.M."/>
            <person name="Grigoriev I.V."/>
            <person name="Hibbett D.S."/>
        </authorList>
    </citation>
    <scope>NUCLEOTIDE SEQUENCE [LARGE SCALE GENOMIC DNA]</scope>
    <source>
        <strain evidence="12 13">CBS 109695</strain>
    </source>
</reference>
<dbReference type="Gene3D" id="3.40.50.1010">
    <property type="entry name" value="5'-nuclease"/>
    <property type="match status" value="1"/>
</dbReference>
<evidence type="ECO:0000256" key="6">
    <source>
        <dbReference type="ARBA" id="ARBA00023242"/>
    </source>
</evidence>
<dbReference type="InterPro" id="IPR033411">
    <property type="entry name" value="Ribonuclease_PIN"/>
</dbReference>
<comment type="subcellular location">
    <subcellularLocation>
        <location evidence="7">Nucleus</location>
        <location evidence="7">Nucleolus</location>
    </subcellularLocation>
</comment>
<dbReference type="SUPFAM" id="SSF144206">
    <property type="entry name" value="NOB1 zinc finger-like"/>
    <property type="match status" value="1"/>
</dbReference>
<keyword evidence="13" id="KW-1185">Reference proteome</keyword>
<feature type="binding site" evidence="8">
    <location>
        <position position="320"/>
    </location>
    <ligand>
        <name>Zn(2+)</name>
        <dbReference type="ChEBI" id="CHEBI:29105"/>
    </ligand>
</feature>
<keyword evidence="3 7" id="KW-0479">Metal-binding</keyword>